<reference evidence="2" key="1">
    <citation type="submission" date="2022-08" db="EMBL/GenBank/DDBJ databases">
        <authorList>
            <person name="Deng Y."/>
            <person name="Han X.-F."/>
            <person name="Zhang Y.-Q."/>
        </authorList>
    </citation>
    <scope>NUCLEOTIDE SEQUENCE</scope>
    <source>
        <strain evidence="2">CPCC 203386</strain>
    </source>
</reference>
<dbReference type="PANTHER" id="PTHR32097">
    <property type="entry name" value="CAMP-BINDING PROTEIN 1-RELATED"/>
    <property type="match status" value="1"/>
</dbReference>
<proteinExistence type="predicted"/>
<accession>A0ABT2HAX8</accession>
<dbReference type="Pfam" id="PF02342">
    <property type="entry name" value="TerD"/>
    <property type="match status" value="1"/>
</dbReference>
<sequence length="164" mass="17875">MAIILKKGEETVLVNDKGMPVLNLTVGANWGKINRLGSAPKAGFIDRLIGNVAKVTGQLEDVDLDLSLLFFNGSKEFVEKCYFGNKTLFGGAVSHTGDDLTGDDEVDEADNERIKFKGAVIPMTVQTVFVVLNSYRHQNFGEIPFVGFSIYDGLYGLGDKAPRL</sequence>
<dbReference type="InterPro" id="IPR051324">
    <property type="entry name" value="Stress/Tellurium_Resist"/>
</dbReference>
<evidence type="ECO:0000313" key="2">
    <source>
        <dbReference type="EMBL" id="MCS5737104.1"/>
    </source>
</evidence>
<dbReference type="RefSeq" id="WP_259543413.1">
    <property type="nucleotide sequence ID" value="NZ_JANLCJ010000417.1"/>
</dbReference>
<keyword evidence="3" id="KW-1185">Reference proteome</keyword>
<comment type="caution">
    <text evidence="2">The sequence shown here is derived from an EMBL/GenBank/DDBJ whole genome shotgun (WGS) entry which is preliminary data.</text>
</comment>
<name>A0ABT2HAX8_9MICO</name>
<dbReference type="CDD" id="cd06974">
    <property type="entry name" value="TerD_like"/>
    <property type="match status" value="1"/>
</dbReference>
<dbReference type="EMBL" id="JANLCJ010000417">
    <property type="protein sequence ID" value="MCS5737104.1"/>
    <property type="molecule type" value="Genomic_DNA"/>
</dbReference>
<evidence type="ECO:0000259" key="1">
    <source>
        <dbReference type="Pfam" id="PF02342"/>
    </source>
</evidence>
<gene>
    <name evidence="2" type="ORF">N1032_25580</name>
</gene>
<feature type="non-terminal residue" evidence="2">
    <location>
        <position position="164"/>
    </location>
</feature>
<feature type="domain" description="TerD" evidence="1">
    <location>
        <begin position="1"/>
        <end position="151"/>
    </location>
</feature>
<dbReference type="Gene3D" id="2.60.60.30">
    <property type="entry name" value="sav2460 like domains"/>
    <property type="match status" value="1"/>
</dbReference>
<dbReference type="InterPro" id="IPR003325">
    <property type="entry name" value="TerD"/>
</dbReference>
<protein>
    <submittedName>
        <fullName evidence="2">TerD family protein</fullName>
    </submittedName>
</protein>
<evidence type="ECO:0000313" key="3">
    <source>
        <dbReference type="Proteomes" id="UP001165586"/>
    </source>
</evidence>
<dbReference type="Proteomes" id="UP001165586">
    <property type="component" value="Unassembled WGS sequence"/>
</dbReference>
<dbReference type="PANTHER" id="PTHR32097:SF17">
    <property type="entry name" value="CAMP-BINDING PROTEIN 1-RELATED"/>
    <property type="match status" value="1"/>
</dbReference>
<organism evidence="2 3">
    <name type="scientific">Herbiconiux daphne</name>
    <dbReference type="NCBI Taxonomy" id="2970914"/>
    <lineage>
        <taxon>Bacteria</taxon>
        <taxon>Bacillati</taxon>
        <taxon>Actinomycetota</taxon>
        <taxon>Actinomycetes</taxon>
        <taxon>Micrococcales</taxon>
        <taxon>Microbacteriaceae</taxon>
        <taxon>Herbiconiux</taxon>
    </lineage>
</organism>